<sequence length="365" mass="39942">MDTKTLHIFKAGKHTAMSGVTLAFSESDLAASAAAYDPALHQAPIVVGHPSTDDPAYGWIKSLQVSDDGMFAEPDQVDPAFAEIVNKGYYKKISASFYLPDSPANPVPGVYYLRHVGFLGAQAPAIKGLKNASFASCTEGVIEFSDWGMEVNARLWNKLREWLLVKFGREEADQVVPDWQIRSIEESARQDDEDAPVNPMFSEPNPQPSEENHVTPEEKAALEAENQRLKDQLALVDRAARRASFGEFVDGLVKEGRLLPADKEGATGLLCFAAGDAQQTADFGEAKDATEWFKSFLARVPKQVSYGEHDGANEQLGAGSADFAAPRGFTVNPDAMNLHQRALEYQEKHPGTEYLTAVKIVEKQP</sequence>
<accession>A0ABS8D2A5</accession>
<organism evidence="2 3">
    <name type="scientific">Leeia speluncae</name>
    <dbReference type="NCBI Taxonomy" id="2884804"/>
    <lineage>
        <taxon>Bacteria</taxon>
        <taxon>Pseudomonadati</taxon>
        <taxon>Pseudomonadota</taxon>
        <taxon>Betaproteobacteria</taxon>
        <taxon>Neisseriales</taxon>
        <taxon>Leeiaceae</taxon>
        <taxon>Leeia</taxon>
    </lineage>
</organism>
<dbReference type="InterPro" id="IPR012106">
    <property type="entry name" value="Phage_Mu_Gp1"/>
</dbReference>
<feature type="region of interest" description="Disordered" evidence="1">
    <location>
        <begin position="187"/>
        <end position="218"/>
    </location>
</feature>
<dbReference type="Pfam" id="PF10123">
    <property type="entry name" value="Mu-like_Pro"/>
    <property type="match status" value="1"/>
</dbReference>
<keyword evidence="2" id="KW-0378">Hydrolase</keyword>
<dbReference type="GO" id="GO:0008233">
    <property type="term" value="F:peptidase activity"/>
    <property type="evidence" value="ECO:0007669"/>
    <property type="project" value="UniProtKB-KW"/>
</dbReference>
<reference evidence="2" key="1">
    <citation type="submission" date="2021-10" db="EMBL/GenBank/DDBJ databases">
        <title>The complete genome sequence of Leeia sp. TBRC 13508.</title>
        <authorList>
            <person name="Charoenyingcharoen P."/>
            <person name="Yukphan P."/>
        </authorList>
    </citation>
    <scope>NUCLEOTIDE SEQUENCE</scope>
    <source>
        <strain evidence="2">TBRC 13508</strain>
    </source>
</reference>
<dbReference type="EMBL" id="JAJBZT010000001">
    <property type="protein sequence ID" value="MCB6182320.1"/>
    <property type="molecule type" value="Genomic_DNA"/>
</dbReference>
<evidence type="ECO:0000313" key="2">
    <source>
        <dbReference type="EMBL" id="MCB6182320.1"/>
    </source>
</evidence>
<dbReference type="Proteomes" id="UP001165395">
    <property type="component" value="Unassembled WGS sequence"/>
</dbReference>
<gene>
    <name evidence="2" type="ORF">LIN78_01960</name>
</gene>
<evidence type="ECO:0000313" key="3">
    <source>
        <dbReference type="Proteomes" id="UP001165395"/>
    </source>
</evidence>
<protein>
    <submittedName>
        <fullName evidence="2">Phage protease</fullName>
    </submittedName>
</protein>
<dbReference type="GO" id="GO:0006508">
    <property type="term" value="P:proteolysis"/>
    <property type="evidence" value="ECO:0007669"/>
    <property type="project" value="UniProtKB-KW"/>
</dbReference>
<keyword evidence="2" id="KW-0645">Protease</keyword>
<keyword evidence="3" id="KW-1185">Reference proteome</keyword>
<proteinExistence type="predicted"/>
<name>A0ABS8D2A5_9NEIS</name>
<comment type="caution">
    <text evidence="2">The sequence shown here is derived from an EMBL/GenBank/DDBJ whole genome shotgun (WGS) entry which is preliminary data.</text>
</comment>
<evidence type="ECO:0000256" key="1">
    <source>
        <dbReference type="SAM" id="MobiDB-lite"/>
    </source>
</evidence>
<dbReference type="RefSeq" id="WP_227177929.1">
    <property type="nucleotide sequence ID" value="NZ_JAJBZT010000001.1"/>
</dbReference>